<keyword evidence="4" id="KW-0479">Metal-binding</keyword>
<dbReference type="Gene3D" id="3.60.140.10">
    <property type="entry name" value="CNF1/YfiH-like putative cysteine hydrolases"/>
    <property type="match status" value="1"/>
</dbReference>
<dbReference type="PANTHER" id="PTHR30616:SF2">
    <property type="entry name" value="PURINE NUCLEOSIDE PHOSPHORYLASE LACC1"/>
    <property type="match status" value="1"/>
</dbReference>
<evidence type="ECO:0000256" key="5">
    <source>
        <dbReference type="ARBA" id="ARBA00022801"/>
    </source>
</evidence>
<keyword evidence="3" id="KW-0808">Transferase</keyword>
<protein>
    <recommendedName>
        <fullName evidence="10">Purine nucleoside phosphorylase</fullName>
    </recommendedName>
</protein>
<evidence type="ECO:0000256" key="9">
    <source>
        <dbReference type="ARBA" id="ARBA00049893"/>
    </source>
</evidence>
<dbReference type="NCBIfam" id="TIGR00726">
    <property type="entry name" value="peptidoglycan editing factor PgeF"/>
    <property type="match status" value="1"/>
</dbReference>
<evidence type="ECO:0000256" key="8">
    <source>
        <dbReference type="ARBA" id="ARBA00048968"/>
    </source>
</evidence>
<dbReference type="Proteomes" id="UP000016064">
    <property type="component" value="Unassembled WGS sequence"/>
</dbReference>
<keyword evidence="5" id="KW-0378">Hydrolase</keyword>
<keyword evidence="12" id="KW-1185">Reference proteome</keyword>
<gene>
    <name evidence="11" type="ORF">H359_0482</name>
</gene>
<evidence type="ECO:0000256" key="2">
    <source>
        <dbReference type="ARBA" id="ARBA00007353"/>
    </source>
</evidence>
<dbReference type="SUPFAM" id="SSF64438">
    <property type="entry name" value="CNF1/YfiH-like putative cysteine hydrolases"/>
    <property type="match status" value="1"/>
</dbReference>
<comment type="catalytic activity">
    <reaction evidence="7">
        <text>adenosine + H2O + H(+) = inosine + NH4(+)</text>
        <dbReference type="Rhea" id="RHEA:24408"/>
        <dbReference type="ChEBI" id="CHEBI:15377"/>
        <dbReference type="ChEBI" id="CHEBI:15378"/>
        <dbReference type="ChEBI" id="CHEBI:16335"/>
        <dbReference type="ChEBI" id="CHEBI:17596"/>
        <dbReference type="ChEBI" id="CHEBI:28938"/>
        <dbReference type="EC" id="3.5.4.4"/>
    </reaction>
    <physiologicalReaction direction="left-to-right" evidence="7">
        <dbReference type="Rhea" id="RHEA:24409"/>
    </physiologicalReaction>
</comment>
<dbReference type="RefSeq" id="WP_020370039.1">
    <property type="nucleotide sequence ID" value="NZ_APJW01000002.1"/>
</dbReference>
<proteinExistence type="inferred from homology"/>
<dbReference type="EMBL" id="APJW01000002">
    <property type="protein sequence ID" value="EQM62597.1"/>
    <property type="molecule type" value="Genomic_DNA"/>
</dbReference>
<dbReference type="InterPro" id="IPR003730">
    <property type="entry name" value="Cu_polyphenol_OxRdtase"/>
</dbReference>
<evidence type="ECO:0000256" key="6">
    <source>
        <dbReference type="ARBA" id="ARBA00022833"/>
    </source>
</evidence>
<dbReference type="InterPro" id="IPR011324">
    <property type="entry name" value="Cytotoxic_necrot_fac-like_cat"/>
</dbReference>
<comment type="catalytic activity">
    <reaction evidence="1">
        <text>inosine + phosphate = alpha-D-ribose 1-phosphate + hypoxanthine</text>
        <dbReference type="Rhea" id="RHEA:27646"/>
        <dbReference type="ChEBI" id="CHEBI:17368"/>
        <dbReference type="ChEBI" id="CHEBI:17596"/>
        <dbReference type="ChEBI" id="CHEBI:43474"/>
        <dbReference type="ChEBI" id="CHEBI:57720"/>
        <dbReference type="EC" id="2.4.2.1"/>
    </reaction>
    <physiologicalReaction direction="left-to-right" evidence="1">
        <dbReference type="Rhea" id="RHEA:27647"/>
    </physiologicalReaction>
</comment>
<reference evidence="11 12" key="1">
    <citation type="submission" date="2013-07" db="EMBL/GenBank/DDBJ databases">
        <title>Isolation of a new Chlamydia species from the feral Sacred Ibis (Threskiornis aethiopicus): Chlamydia ibidis.</title>
        <authorList>
            <person name="Vorimore F."/>
            <person name="Hsia R.-C."/>
            <person name="Huot-Creasy H."/>
            <person name="Bastian S."/>
            <person name="Deruyter L."/>
            <person name="Passet A."/>
            <person name="Sachse K."/>
            <person name="Bavoil P."/>
            <person name="Myers G."/>
            <person name="Laroucau K."/>
        </authorList>
    </citation>
    <scope>NUCLEOTIDE SEQUENCE [LARGE SCALE GENOMIC DNA]</scope>
    <source>
        <strain evidence="11 12">10-1398/6</strain>
    </source>
</reference>
<evidence type="ECO:0000256" key="3">
    <source>
        <dbReference type="ARBA" id="ARBA00022679"/>
    </source>
</evidence>
<comment type="caution">
    <text evidence="11">The sequence shown here is derived from an EMBL/GenBank/DDBJ whole genome shotgun (WGS) entry which is preliminary data.</text>
</comment>
<sequence>MSTTILHKLTFPELEEFPFLVHGLFPKQVDAFGVDHPPTNEQVRIAMGGKKFCDLQQVHGTSLKHISITTASGCPSDGLYTEIPDISLHIRHSDCQPAIFYDPEKHIVANVHCGWRGLVGNIYAVTVATLKKVYDSKPRDLTVVIGPSIGPDYAIYPDYQTLFPPSFFQFMPKKNHIDFRAIARKQLLDLGIQKNKLTISDRCTYTEHDIFFSSRYRNHNRDPIITGNTKKKKNNVTAVLLLPRD</sequence>
<evidence type="ECO:0000313" key="12">
    <source>
        <dbReference type="Proteomes" id="UP000016064"/>
    </source>
</evidence>
<evidence type="ECO:0000256" key="1">
    <source>
        <dbReference type="ARBA" id="ARBA00000553"/>
    </source>
</evidence>
<comment type="catalytic activity">
    <reaction evidence="9">
        <text>S-methyl-5'-thioadenosine + phosphate = 5-(methylsulfanyl)-alpha-D-ribose 1-phosphate + adenine</text>
        <dbReference type="Rhea" id="RHEA:11852"/>
        <dbReference type="ChEBI" id="CHEBI:16708"/>
        <dbReference type="ChEBI" id="CHEBI:17509"/>
        <dbReference type="ChEBI" id="CHEBI:43474"/>
        <dbReference type="ChEBI" id="CHEBI:58533"/>
        <dbReference type="EC" id="2.4.2.28"/>
    </reaction>
    <physiologicalReaction direction="left-to-right" evidence="9">
        <dbReference type="Rhea" id="RHEA:11853"/>
    </physiologicalReaction>
</comment>
<evidence type="ECO:0000256" key="10">
    <source>
        <dbReference type="RuleBase" id="RU361274"/>
    </source>
</evidence>
<organism evidence="11 12">
    <name type="scientific">Chlamydia ibidis 10-1398/6</name>
    <dbReference type="NCBI Taxonomy" id="1046581"/>
    <lineage>
        <taxon>Bacteria</taxon>
        <taxon>Pseudomonadati</taxon>
        <taxon>Chlamydiota</taxon>
        <taxon>Chlamydiia</taxon>
        <taxon>Chlamydiales</taxon>
        <taxon>Chlamydiaceae</taxon>
        <taxon>Chlamydia/Chlamydophila group</taxon>
        <taxon>Chlamydia</taxon>
    </lineage>
</organism>
<comment type="catalytic activity">
    <reaction evidence="8">
        <text>adenosine + phosphate = alpha-D-ribose 1-phosphate + adenine</text>
        <dbReference type="Rhea" id="RHEA:27642"/>
        <dbReference type="ChEBI" id="CHEBI:16335"/>
        <dbReference type="ChEBI" id="CHEBI:16708"/>
        <dbReference type="ChEBI" id="CHEBI:43474"/>
        <dbReference type="ChEBI" id="CHEBI:57720"/>
        <dbReference type="EC" id="2.4.2.1"/>
    </reaction>
    <physiologicalReaction direction="left-to-right" evidence="8">
        <dbReference type="Rhea" id="RHEA:27643"/>
    </physiologicalReaction>
</comment>
<evidence type="ECO:0000256" key="7">
    <source>
        <dbReference type="ARBA" id="ARBA00047989"/>
    </source>
</evidence>
<comment type="similarity">
    <text evidence="2 10">Belongs to the purine nucleoside phosphorylase YfiH/LACC1 family.</text>
</comment>
<dbReference type="InterPro" id="IPR038371">
    <property type="entry name" value="Cu_polyphenol_OxRdtase_sf"/>
</dbReference>
<keyword evidence="6" id="KW-0862">Zinc</keyword>
<dbReference type="PANTHER" id="PTHR30616">
    <property type="entry name" value="UNCHARACTERIZED PROTEIN YFIH"/>
    <property type="match status" value="1"/>
</dbReference>
<dbReference type="Pfam" id="PF02578">
    <property type="entry name" value="Cu-oxidase_4"/>
    <property type="match status" value="1"/>
</dbReference>
<name>A0ABP2XDR9_9CHLA</name>
<accession>A0ABP2XDR9</accession>
<evidence type="ECO:0000313" key="11">
    <source>
        <dbReference type="EMBL" id="EQM62597.1"/>
    </source>
</evidence>
<evidence type="ECO:0000256" key="4">
    <source>
        <dbReference type="ARBA" id="ARBA00022723"/>
    </source>
</evidence>
<dbReference type="CDD" id="cd16833">
    <property type="entry name" value="YfiH"/>
    <property type="match status" value="1"/>
</dbReference>